<dbReference type="AlphaFoldDB" id="Q2CJR5"/>
<keyword evidence="2" id="KW-0456">Lyase</keyword>
<accession>Q2CJR5</accession>
<evidence type="ECO:0000313" key="3">
    <source>
        <dbReference type="Proteomes" id="UP000003635"/>
    </source>
</evidence>
<protein>
    <submittedName>
        <fullName evidence="2">Ferrochelatase</fullName>
        <ecNumber evidence="2">4.99.1.1</ecNumber>
    </submittedName>
</protein>
<keyword evidence="3" id="KW-1185">Reference proteome</keyword>
<dbReference type="RefSeq" id="WP_007255808.1">
    <property type="nucleotide sequence ID" value="NZ_CH724107.1"/>
</dbReference>
<feature type="signal peptide" evidence="1">
    <location>
        <begin position="1"/>
        <end position="19"/>
    </location>
</feature>
<dbReference type="Proteomes" id="UP000003635">
    <property type="component" value="Unassembled WGS sequence"/>
</dbReference>
<gene>
    <name evidence="2" type="ORF">OG2516_11441</name>
</gene>
<evidence type="ECO:0000256" key="1">
    <source>
        <dbReference type="SAM" id="SignalP"/>
    </source>
</evidence>
<dbReference type="GO" id="GO:0016829">
    <property type="term" value="F:lyase activity"/>
    <property type="evidence" value="ECO:0007669"/>
    <property type="project" value="UniProtKB-KW"/>
</dbReference>
<dbReference type="HOGENOM" id="CLU_2789815_0_0_5"/>
<organism evidence="2 3">
    <name type="scientific">Oceanicola granulosus (strain ATCC BAA-861 / DSM 15982 / KCTC 12143 / HTCC2516)</name>
    <dbReference type="NCBI Taxonomy" id="314256"/>
    <lineage>
        <taxon>Bacteria</taxon>
        <taxon>Pseudomonadati</taxon>
        <taxon>Pseudomonadota</taxon>
        <taxon>Alphaproteobacteria</taxon>
        <taxon>Rhodobacterales</taxon>
        <taxon>Roseobacteraceae</taxon>
        <taxon>Oceanicola</taxon>
    </lineage>
</organism>
<dbReference type="EC" id="4.99.1.1" evidence="2"/>
<keyword evidence="1" id="KW-0732">Signal</keyword>
<proteinExistence type="predicted"/>
<name>Q2CJR5_OCEGH</name>
<sequence>MTRLSLAAALALAATTAQADGPADPIVLVPDAPPPLTIEEANRGSSFPAETLVLLAFLGIIAVAVSPE</sequence>
<evidence type="ECO:0000313" key="2">
    <source>
        <dbReference type="EMBL" id="EAR53074.1"/>
    </source>
</evidence>
<dbReference type="EMBL" id="AAOT01000001">
    <property type="protein sequence ID" value="EAR53074.1"/>
    <property type="molecule type" value="Genomic_DNA"/>
</dbReference>
<comment type="caution">
    <text evidence="2">The sequence shown here is derived from an EMBL/GenBank/DDBJ whole genome shotgun (WGS) entry which is preliminary data.</text>
</comment>
<feature type="chain" id="PRO_5004207001" evidence="1">
    <location>
        <begin position="20"/>
        <end position="68"/>
    </location>
</feature>
<reference evidence="2 3" key="1">
    <citation type="journal article" date="2010" name="J. Bacteriol.">
        <title>Genome sequences of Oceanicola granulosus HTCC2516(T) and Oceanicola batsensis HTCC2597(TDelta).</title>
        <authorList>
            <person name="Thrash J.C."/>
            <person name="Cho J.C."/>
            <person name="Vergin K.L."/>
            <person name="Giovannoni S.J."/>
        </authorList>
    </citation>
    <scope>NUCLEOTIDE SEQUENCE [LARGE SCALE GENOMIC DNA]</scope>
    <source>
        <strain evidence="3">ATCC BAA-861 / DSM 15982 / KCTC 12143 / HTCC2516</strain>
    </source>
</reference>